<proteinExistence type="predicted"/>
<name>A0ABV0KL20_9CYAN</name>
<evidence type="ECO:0000313" key="1">
    <source>
        <dbReference type="EMBL" id="MEP1059943.1"/>
    </source>
</evidence>
<gene>
    <name evidence="1" type="ORF">NDI38_16010</name>
</gene>
<keyword evidence="2" id="KW-1185">Reference proteome</keyword>
<evidence type="ECO:0000313" key="2">
    <source>
        <dbReference type="Proteomes" id="UP001476950"/>
    </source>
</evidence>
<dbReference type="Gene3D" id="2.60.120.1140">
    <property type="entry name" value="Protein of unknown function DUF192"/>
    <property type="match status" value="1"/>
</dbReference>
<dbReference type="PANTHER" id="PTHR37953:SF1">
    <property type="entry name" value="UPF0127 PROTEIN MJ1496"/>
    <property type="match status" value="1"/>
</dbReference>
<dbReference type="InterPro" id="IPR003795">
    <property type="entry name" value="DUF192"/>
</dbReference>
<dbReference type="EMBL" id="JAMPLM010000014">
    <property type="protein sequence ID" value="MEP1059943.1"/>
    <property type="molecule type" value="Genomic_DNA"/>
</dbReference>
<protein>
    <submittedName>
        <fullName evidence="1">DUF192 domain-containing protein</fullName>
    </submittedName>
</protein>
<reference evidence="1 2" key="1">
    <citation type="submission" date="2022-04" db="EMBL/GenBank/DDBJ databases">
        <title>Positive selection, recombination, and allopatry shape intraspecific diversity of widespread and dominant cyanobacteria.</title>
        <authorList>
            <person name="Wei J."/>
            <person name="Shu W."/>
            <person name="Hu C."/>
        </authorList>
    </citation>
    <scope>NUCLEOTIDE SEQUENCE [LARGE SCALE GENOMIC DNA]</scope>
    <source>
        <strain evidence="1 2">AS-A4</strain>
    </source>
</reference>
<dbReference type="Proteomes" id="UP001476950">
    <property type="component" value="Unassembled WGS sequence"/>
</dbReference>
<comment type="caution">
    <text evidence="1">The sequence shown here is derived from an EMBL/GenBank/DDBJ whole genome shotgun (WGS) entry which is preliminary data.</text>
</comment>
<organism evidence="1 2">
    <name type="scientific">Stenomitos frigidus AS-A4</name>
    <dbReference type="NCBI Taxonomy" id="2933935"/>
    <lineage>
        <taxon>Bacteria</taxon>
        <taxon>Bacillati</taxon>
        <taxon>Cyanobacteriota</taxon>
        <taxon>Cyanophyceae</taxon>
        <taxon>Leptolyngbyales</taxon>
        <taxon>Leptolyngbyaceae</taxon>
        <taxon>Stenomitos</taxon>
    </lineage>
</organism>
<dbReference type="InterPro" id="IPR038695">
    <property type="entry name" value="Saro_0823-like_sf"/>
</dbReference>
<dbReference type="Pfam" id="PF02643">
    <property type="entry name" value="DUF192"/>
    <property type="match status" value="1"/>
</dbReference>
<accession>A0ABV0KL20</accession>
<dbReference type="PANTHER" id="PTHR37953">
    <property type="entry name" value="UPF0127 PROTEIN MJ1496"/>
    <property type="match status" value="1"/>
</dbReference>
<sequence length="198" mass="21688">MLHWIMKDGSHRLAKAVRWYAPVRLTGFLLLGLLLLGCARSNLVTSPDVSGTPPTSDAPASRQTNIQTTTEVGQQLPLSAQIEVANQVIQLEVAGTQEQQAIGLMSRTNLPDNRGMLFLFDSPRRASFWMKNTLIPLDMIFLLNGKVQAIFSNVPPCEADPCPTYGPKGLVDQVIELRAGRAAELGLKQGDRINVQKL</sequence>
<dbReference type="RefSeq" id="WP_242033362.1">
    <property type="nucleotide sequence ID" value="NZ_JAMPLM010000014.1"/>
</dbReference>